<name>A0A4R3KPF6_9SPHI</name>
<keyword evidence="3" id="KW-1185">Reference proteome</keyword>
<accession>A0A4R3KPF6</accession>
<dbReference type="AlphaFoldDB" id="A0A4R3KPF6"/>
<proteinExistence type="predicted"/>
<evidence type="ECO:0000259" key="1">
    <source>
        <dbReference type="Pfam" id="PF19266"/>
    </source>
</evidence>
<evidence type="ECO:0000313" key="3">
    <source>
        <dbReference type="Proteomes" id="UP000295807"/>
    </source>
</evidence>
<feature type="domain" description="Contractile injection system tube protein N-terminal" evidence="1">
    <location>
        <begin position="6"/>
        <end position="170"/>
    </location>
</feature>
<comment type="caution">
    <text evidence="2">The sequence shown here is derived from an EMBL/GenBank/DDBJ whole genome shotgun (WGS) entry which is preliminary data.</text>
</comment>
<organism evidence="2 3">
    <name type="scientific">Anseongella ginsenosidimutans</name>
    <dbReference type="NCBI Taxonomy" id="496056"/>
    <lineage>
        <taxon>Bacteria</taxon>
        <taxon>Pseudomonadati</taxon>
        <taxon>Bacteroidota</taxon>
        <taxon>Sphingobacteriia</taxon>
        <taxon>Sphingobacteriales</taxon>
        <taxon>Sphingobacteriaceae</taxon>
        <taxon>Anseongella</taxon>
    </lineage>
</organism>
<protein>
    <recommendedName>
        <fullName evidence="1">Contractile injection system tube protein N-terminal domain-containing protein</fullName>
    </recommendedName>
</protein>
<sequence length="234" mass="26281">MIPLGQLEKMLIKAYTDASCSTPVAEPYTFRVNPSSYTYKYQLELAQDENAGASGSPLKYFRQAPNTWNFEILIDGTGAIRETSAADLSLIGSTKPVEVAEEVKKLKALVLDYHGEMHRNPYLVITWGEEVFRGTLESLDLEYKLFKPDGTPLRVIATLSMKEWVNPDHRVLMEDASSPDITHQRTFEGSDRLDLMAHKIYDTPAYYVDVALANGLDSFRKIAAGKNIDFPPLK</sequence>
<dbReference type="OrthoDB" id="9815939at2"/>
<reference evidence="2 3" key="1">
    <citation type="submission" date="2019-03" db="EMBL/GenBank/DDBJ databases">
        <title>Genomic Encyclopedia of Type Strains, Phase IV (KMG-IV): sequencing the most valuable type-strain genomes for metagenomic binning, comparative biology and taxonomic classification.</title>
        <authorList>
            <person name="Goeker M."/>
        </authorList>
    </citation>
    <scope>NUCLEOTIDE SEQUENCE [LARGE SCALE GENOMIC DNA]</scope>
    <source>
        <strain evidence="2 3">DSM 21100</strain>
    </source>
</reference>
<evidence type="ECO:0000313" key="2">
    <source>
        <dbReference type="EMBL" id="TCS86242.1"/>
    </source>
</evidence>
<dbReference type="Proteomes" id="UP000295807">
    <property type="component" value="Unassembled WGS sequence"/>
</dbReference>
<dbReference type="InterPro" id="IPR045361">
    <property type="entry name" value="CIS_tube_prot_N"/>
</dbReference>
<gene>
    <name evidence="2" type="ORF">EDD80_10833</name>
</gene>
<dbReference type="RefSeq" id="WP_132129647.1">
    <property type="nucleotide sequence ID" value="NZ_SMAD01000008.1"/>
</dbReference>
<dbReference type="EMBL" id="SMAD01000008">
    <property type="protein sequence ID" value="TCS86242.1"/>
    <property type="molecule type" value="Genomic_DNA"/>
</dbReference>
<dbReference type="Pfam" id="PF19266">
    <property type="entry name" value="CIS_tube"/>
    <property type="match status" value="1"/>
</dbReference>